<dbReference type="AlphaFoldDB" id="A0A822DFQ9"/>
<evidence type="ECO:0000313" key="3">
    <source>
        <dbReference type="Proteomes" id="UP000663848"/>
    </source>
</evidence>
<evidence type="ECO:0000313" key="4">
    <source>
        <dbReference type="Proteomes" id="UP000663873"/>
    </source>
</evidence>
<keyword evidence="4" id="KW-1185">Reference proteome</keyword>
<name>A0A822DFQ9_9BILA</name>
<gene>
    <name evidence="2" type="ORF">QYT958_LOCUS43106</name>
    <name evidence="1" type="ORF">UJA718_LOCUS44509</name>
</gene>
<feature type="non-terminal residue" evidence="2">
    <location>
        <position position="90"/>
    </location>
</feature>
<dbReference type="Proteomes" id="UP000663873">
    <property type="component" value="Unassembled WGS sequence"/>
</dbReference>
<comment type="caution">
    <text evidence="2">The sequence shown here is derived from an EMBL/GenBank/DDBJ whole genome shotgun (WGS) entry which is preliminary data.</text>
</comment>
<protein>
    <submittedName>
        <fullName evidence="2">Uncharacterized protein</fullName>
    </submittedName>
</protein>
<reference evidence="2" key="1">
    <citation type="submission" date="2021-02" db="EMBL/GenBank/DDBJ databases">
        <authorList>
            <person name="Nowell W R."/>
        </authorList>
    </citation>
    <scope>NUCLEOTIDE SEQUENCE</scope>
</reference>
<feature type="non-terminal residue" evidence="2">
    <location>
        <position position="1"/>
    </location>
</feature>
<dbReference type="Proteomes" id="UP000663848">
    <property type="component" value="Unassembled WGS sequence"/>
</dbReference>
<dbReference type="EMBL" id="CAJOBP010069050">
    <property type="protein sequence ID" value="CAF4876536.1"/>
    <property type="molecule type" value="Genomic_DNA"/>
</dbReference>
<accession>A0A822DFQ9</accession>
<organism evidence="2 3">
    <name type="scientific">Rotaria socialis</name>
    <dbReference type="NCBI Taxonomy" id="392032"/>
    <lineage>
        <taxon>Eukaryota</taxon>
        <taxon>Metazoa</taxon>
        <taxon>Spiralia</taxon>
        <taxon>Gnathifera</taxon>
        <taxon>Rotifera</taxon>
        <taxon>Eurotatoria</taxon>
        <taxon>Bdelloidea</taxon>
        <taxon>Philodinida</taxon>
        <taxon>Philodinidae</taxon>
        <taxon>Rotaria</taxon>
    </lineage>
</organism>
<evidence type="ECO:0000313" key="2">
    <source>
        <dbReference type="EMBL" id="CAF5068874.1"/>
    </source>
</evidence>
<dbReference type="EMBL" id="CAJOBR010059335">
    <property type="protein sequence ID" value="CAF5068874.1"/>
    <property type="molecule type" value="Genomic_DNA"/>
</dbReference>
<proteinExistence type="predicted"/>
<evidence type="ECO:0000313" key="1">
    <source>
        <dbReference type="EMBL" id="CAF4876536.1"/>
    </source>
</evidence>
<sequence length="90" mass="10009">AALEFDLRAQQDNIQLHESSFLETDEHVVDENNIVSSKLAAALTDDIEQTLKDHPPVFSPEKEFSNEDLLPAEIKSENVGEITSTVELDS</sequence>